<dbReference type="InterPro" id="IPR055066">
    <property type="entry name" value="AASDHPPT_N"/>
</dbReference>
<keyword evidence="10" id="KW-1185">Reference proteome</keyword>
<evidence type="ECO:0000259" key="8">
    <source>
        <dbReference type="Pfam" id="PF22624"/>
    </source>
</evidence>
<dbReference type="PANTHER" id="PTHR12215">
    <property type="entry name" value="PHOSPHOPANTETHEINE TRANSFERASE"/>
    <property type="match status" value="1"/>
</dbReference>
<dbReference type="GO" id="GO:0005829">
    <property type="term" value="C:cytosol"/>
    <property type="evidence" value="ECO:0007669"/>
    <property type="project" value="TreeGrafter"/>
</dbReference>
<evidence type="ECO:0000256" key="3">
    <source>
        <dbReference type="ARBA" id="ARBA00022679"/>
    </source>
</evidence>
<reference evidence="9 10" key="1">
    <citation type="submission" date="2015-11" db="EMBL/GenBank/DDBJ databases">
        <title>Genome Sequence of Bacillus simplex strain VanAntwerpen2.</title>
        <authorList>
            <person name="Couger M.B."/>
        </authorList>
    </citation>
    <scope>NUCLEOTIDE SEQUENCE [LARGE SCALE GENOMIC DNA]</scope>
    <source>
        <strain evidence="9 10">VanAntwerpen02</strain>
    </source>
</reference>
<dbReference type="GO" id="GO:0019878">
    <property type="term" value="P:lysine biosynthetic process via aminoadipic acid"/>
    <property type="evidence" value="ECO:0007669"/>
    <property type="project" value="TreeGrafter"/>
</dbReference>
<dbReference type="GO" id="GO:0006633">
    <property type="term" value="P:fatty acid biosynthetic process"/>
    <property type="evidence" value="ECO:0007669"/>
    <property type="project" value="InterPro"/>
</dbReference>
<dbReference type="SUPFAM" id="SSF56214">
    <property type="entry name" value="4'-phosphopantetheinyl transferase"/>
    <property type="match status" value="2"/>
</dbReference>
<evidence type="ECO:0000256" key="2">
    <source>
        <dbReference type="ARBA" id="ARBA00010990"/>
    </source>
</evidence>
<protein>
    <submittedName>
        <fullName evidence="9">Peptide transporter</fullName>
    </submittedName>
</protein>
<evidence type="ECO:0000256" key="5">
    <source>
        <dbReference type="ARBA" id="ARBA00022842"/>
    </source>
</evidence>
<dbReference type="GO" id="GO:0000287">
    <property type="term" value="F:magnesium ion binding"/>
    <property type="evidence" value="ECO:0007669"/>
    <property type="project" value="InterPro"/>
</dbReference>
<evidence type="ECO:0000256" key="6">
    <source>
        <dbReference type="ARBA" id="ARBA00023194"/>
    </source>
</evidence>
<dbReference type="PANTHER" id="PTHR12215:SF10">
    <property type="entry name" value="L-AMINOADIPATE-SEMIALDEHYDE DEHYDROGENASE-PHOSPHOPANTETHEINYL TRANSFERASE"/>
    <property type="match status" value="1"/>
</dbReference>
<sequence length="238" mass="26903">MVEVYICTLPAKRSEGDLDELFAHVSTKRQVRLKRYHKVDDAYRSLIGDLLLRFILEKRHGSVRGNLEVETNAYGKPFLPKHPSIHYNISHSGEYVVCAFHDAEVGVDIEKNGPFDLELAKGFFTEEEYAEVWEAGDRLSAFYDMWTLKESYIKAVGKGLSMPLRAFNVSRNGMDDIQLTDVHSNKPIADYTCKQYRVDSEYSLAVCAHQGSAAGFIDQPLFVTIEGICEGLKITPKT</sequence>
<keyword evidence="5" id="KW-0460">Magnesium</keyword>
<evidence type="ECO:0000256" key="4">
    <source>
        <dbReference type="ARBA" id="ARBA00022723"/>
    </source>
</evidence>
<dbReference type="InterPro" id="IPR004568">
    <property type="entry name" value="Ppantetheine-prot_Trfase_dom"/>
</dbReference>
<dbReference type="AlphaFoldDB" id="A0A109MTU7"/>
<evidence type="ECO:0000313" key="10">
    <source>
        <dbReference type="Proteomes" id="UP000064189"/>
    </source>
</evidence>
<feature type="domain" description="4'-phosphopantetheinyl transferase" evidence="7">
    <location>
        <begin position="105"/>
        <end position="207"/>
    </location>
</feature>
<dbReference type="GO" id="GO:0008897">
    <property type="term" value="F:holo-[acyl-carrier-protein] synthase activity"/>
    <property type="evidence" value="ECO:0007669"/>
    <property type="project" value="InterPro"/>
</dbReference>
<dbReference type="Gene3D" id="3.90.470.20">
    <property type="entry name" value="4'-phosphopantetheinyl transferase domain"/>
    <property type="match status" value="2"/>
</dbReference>
<evidence type="ECO:0000313" key="9">
    <source>
        <dbReference type="EMBL" id="KWW12998.1"/>
    </source>
</evidence>
<dbReference type="NCBIfam" id="TIGR00556">
    <property type="entry name" value="pantethn_trn"/>
    <property type="match status" value="1"/>
</dbReference>
<feature type="domain" description="4'-phosphopantetheinyl transferase N-terminal" evidence="8">
    <location>
        <begin position="16"/>
        <end position="99"/>
    </location>
</feature>
<comment type="cofactor">
    <cofactor evidence="1">
        <name>Mg(2+)</name>
        <dbReference type="ChEBI" id="CHEBI:18420"/>
    </cofactor>
</comment>
<dbReference type="Pfam" id="PF22624">
    <property type="entry name" value="AASDHPPT_N"/>
    <property type="match status" value="1"/>
</dbReference>
<evidence type="ECO:0000259" key="7">
    <source>
        <dbReference type="Pfam" id="PF01648"/>
    </source>
</evidence>
<proteinExistence type="inferred from homology"/>
<evidence type="ECO:0000256" key="1">
    <source>
        <dbReference type="ARBA" id="ARBA00001946"/>
    </source>
</evidence>
<keyword evidence="4" id="KW-0479">Metal-binding</keyword>
<dbReference type="InterPro" id="IPR037143">
    <property type="entry name" value="4-PPantetheinyl_Trfase_dom_sf"/>
</dbReference>
<keyword evidence="3" id="KW-0808">Transferase</keyword>
<dbReference type="GO" id="GO:0017000">
    <property type="term" value="P:antibiotic biosynthetic process"/>
    <property type="evidence" value="ECO:0007669"/>
    <property type="project" value="UniProtKB-KW"/>
</dbReference>
<keyword evidence="6" id="KW-0045">Antibiotic biosynthesis</keyword>
<dbReference type="InterPro" id="IPR008278">
    <property type="entry name" value="4-PPantetheinyl_Trfase_dom"/>
</dbReference>
<name>A0A109MTU7_9BACI</name>
<organism evidence="9 10">
    <name type="scientific">Peribacillus simplex</name>
    <dbReference type="NCBI Taxonomy" id="1478"/>
    <lineage>
        <taxon>Bacteria</taxon>
        <taxon>Bacillati</taxon>
        <taxon>Bacillota</taxon>
        <taxon>Bacilli</taxon>
        <taxon>Bacillales</taxon>
        <taxon>Bacillaceae</taxon>
        <taxon>Peribacillus</taxon>
    </lineage>
</organism>
<dbReference type="InterPro" id="IPR050559">
    <property type="entry name" value="P-Pant_transferase_sf"/>
</dbReference>
<accession>A0A109MTU7</accession>
<dbReference type="Pfam" id="PF01648">
    <property type="entry name" value="ACPS"/>
    <property type="match status" value="1"/>
</dbReference>
<gene>
    <name evidence="9" type="ORF">AS888_08635</name>
</gene>
<comment type="caution">
    <text evidence="9">The sequence shown here is derived from an EMBL/GenBank/DDBJ whole genome shotgun (WGS) entry which is preliminary data.</text>
</comment>
<comment type="similarity">
    <text evidence="2">Belongs to the P-Pant transferase superfamily. Gsp/Sfp/HetI/AcpT family.</text>
</comment>
<dbReference type="RefSeq" id="WP_061143771.1">
    <property type="nucleotide sequence ID" value="NZ_LNNH01000043.1"/>
</dbReference>
<dbReference type="Proteomes" id="UP000064189">
    <property type="component" value="Unassembled WGS sequence"/>
</dbReference>
<dbReference type="EMBL" id="LNNH01000043">
    <property type="protein sequence ID" value="KWW12998.1"/>
    <property type="molecule type" value="Genomic_DNA"/>
</dbReference>